<dbReference type="InterPro" id="IPR036249">
    <property type="entry name" value="Thioredoxin-like_sf"/>
</dbReference>
<dbReference type="Pfam" id="PF00462">
    <property type="entry name" value="Glutaredoxin"/>
    <property type="match status" value="1"/>
</dbReference>
<accession>A0A8J6IVW1</accession>
<comment type="function">
    <text evidence="1">May be specifically involved in the processing, transport, and/or maturation of the MADH beta-subunit.</text>
</comment>
<evidence type="ECO:0000256" key="2">
    <source>
        <dbReference type="ARBA" id="ARBA00004141"/>
    </source>
</evidence>
<name>A0A8J6IVW1_9ALTE</name>
<evidence type="ECO:0000256" key="6">
    <source>
        <dbReference type="ARBA" id="ARBA00022989"/>
    </source>
</evidence>
<evidence type="ECO:0000313" key="11">
    <source>
        <dbReference type="EMBL" id="MBC3767164.1"/>
    </source>
</evidence>
<reference evidence="11" key="1">
    <citation type="journal article" date="2018" name="Int. J. Syst. Evol. Microbiol.">
        <title>Neptunicella marina gen. nov., sp. nov., isolated from surface seawater.</title>
        <authorList>
            <person name="Liu X."/>
            <person name="Lai Q."/>
            <person name="Du Y."/>
            <person name="Zhang X."/>
            <person name="Liu Z."/>
            <person name="Sun F."/>
            <person name="Shao Z."/>
        </authorList>
    </citation>
    <scope>NUCLEOTIDE SEQUENCE</scope>
    <source>
        <strain evidence="11">S27-2</strain>
    </source>
</reference>
<evidence type="ECO:0000259" key="10">
    <source>
        <dbReference type="Pfam" id="PF07291"/>
    </source>
</evidence>
<evidence type="ECO:0000256" key="7">
    <source>
        <dbReference type="ARBA" id="ARBA00023136"/>
    </source>
</evidence>
<dbReference type="InterPro" id="IPR002109">
    <property type="entry name" value="Glutaredoxin"/>
</dbReference>
<dbReference type="GO" id="GO:0030416">
    <property type="term" value="P:methylamine metabolic process"/>
    <property type="evidence" value="ECO:0007669"/>
    <property type="project" value="InterPro"/>
</dbReference>
<feature type="transmembrane region" description="Helical" evidence="8">
    <location>
        <begin position="87"/>
        <end position="106"/>
    </location>
</feature>
<evidence type="ECO:0000256" key="4">
    <source>
        <dbReference type="ARBA" id="ARBA00019078"/>
    </source>
</evidence>
<feature type="domain" description="Methylamine utilisation protein MauE" evidence="10">
    <location>
        <begin position="121"/>
        <end position="242"/>
    </location>
</feature>
<keyword evidence="7 8" id="KW-0472">Membrane</keyword>
<feature type="transmembrane region" description="Helical" evidence="8">
    <location>
        <begin position="112"/>
        <end position="132"/>
    </location>
</feature>
<comment type="caution">
    <text evidence="11">The sequence shown here is derived from an EMBL/GenBank/DDBJ whole genome shotgun (WGS) entry which is preliminary data.</text>
</comment>
<dbReference type="GO" id="GO:0016020">
    <property type="term" value="C:membrane"/>
    <property type="evidence" value="ECO:0007669"/>
    <property type="project" value="UniProtKB-SubCell"/>
</dbReference>
<sequence>MSQTAVLYRMVSKEHICPFGLKAKDLLERQGYEVEDHQLANRDQTDKFKQQHDVDTTPQVFIGNKRVGGYSELRAYFDKPAEQDTKWPYTPVAMIFSIAALLSLILSTYLSVPIIGVNTLMHFIGFSMVLLALQKVQDIRAFTTMFITYDLLAMRYLRYAKIYPFIELIAGLSMLLLQPVWITALFALFIGTVGAVSVYKAVYIDERQLKCACVGGDSDVPLGFVSLTENLVMILGAVLMLVYNL</sequence>
<evidence type="ECO:0000256" key="8">
    <source>
        <dbReference type="SAM" id="Phobius"/>
    </source>
</evidence>
<reference evidence="11" key="2">
    <citation type="submission" date="2020-08" db="EMBL/GenBank/DDBJ databases">
        <authorList>
            <person name="Lai Q."/>
        </authorList>
    </citation>
    <scope>NUCLEOTIDE SEQUENCE</scope>
    <source>
        <strain evidence="11">S27-2</strain>
    </source>
</reference>
<feature type="transmembrane region" description="Helical" evidence="8">
    <location>
        <begin position="220"/>
        <end position="243"/>
    </location>
</feature>
<evidence type="ECO:0000259" key="9">
    <source>
        <dbReference type="Pfam" id="PF00462"/>
    </source>
</evidence>
<gene>
    <name evidence="11" type="ORF">H8B19_14885</name>
</gene>
<dbReference type="Proteomes" id="UP000601768">
    <property type="component" value="Unassembled WGS sequence"/>
</dbReference>
<dbReference type="SUPFAM" id="SSF52833">
    <property type="entry name" value="Thioredoxin-like"/>
    <property type="match status" value="1"/>
</dbReference>
<keyword evidence="5 8" id="KW-0812">Transmembrane</keyword>
<dbReference type="RefSeq" id="WP_186507682.1">
    <property type="nucleotide sequence ID" value="NZ_JACNEP010000014.1"/>
</dbReference>
<dbReference type="PROSITE" id="PS51354">
    <property type="entry name" value="GLUTAREDOXIN_2"/>
    <property type="match status" value="1"/>
</dbReference>
<proteinExistence type="predicted"/>
<dbReference type="EMBL" id="JACNEP010000014">
    <property type="protein sequence ID" value="MBC3767164.1"/>
    <property type="molecule type" value="Genomic_DNA"/>
</dbReference>
<dbReference type="AlphaFoldDB" id="A0A8J6IVW1"/>
<comment type="subcellular location">
    <subcellularLocation>
        <location evidence="2">Membrane</location>
        <topology evidence="2">Multi-pass membrane protein</topology>
    </subcellularLocation>
</comment>
<feature type="transmembrane region" description="Helical" evidence="8">
    <location>
        <begin position="177"/>
        <end position="199"/>
    </location>
</feature>
<evidence type="ECO:0000256" key="1">
    <source>
        <dbReference type="ARBA" id="ARBA00003475"/>
    </source>
</evidence>
<keyword evidence="6 8" id="KW-1133">Transmembrane helix</keyword>
<dbReference type="InterPro" id="IPR009908">
    <property type="entry name" value="Methylamine_util_MauE"/>
</dbReference>
<organism evidence="11 12">
    <name type="scientific">Neptunicella marina</name>
    <dbReference type="NCBI Taxonomy" id="2125989"/>
    <lineage>
        <taxon>Bacteria</taxon>
        <taxon>Pseudomonadati</taxon>
        <taxon>Pseudomonadota</taxon>
        <taxon>Gammaproteobacteria</taxon>
        <taxon>Alteromonadales</taxon>
        <taxon>Alteromonadaceae</taxon>
        <taxon>Neptunicella</taxon>
    </lineage>
</organism>
<evidence type="ECO:0000256" key="5">
    <source>
        <dbReference type="ARBA" id="ARBA00022692"/>
    </source>
</evidence>
<evidence type="ECO:0000313" key="12">
    <source>
        <dbReference type="Proteomes" id="UP000601768"/>
    </source>
</evidence>
<comment type="pathway">
    <text evidence="3">One-carbon metabolism; methylamine degradation.</text>
</comment>
<dbReference type="Pfam" id="PF07291">
    <property type="entry name" value="MauE"/>
    <property type="match status" value="1"/>
</dbReference>
<feature type="domain" description="Glutaredoxin" evidence="9">
    <location>
        <begin position="15"/>
        <end position="67"/>
    </location>
</feature>
<dbReference type="Gene3D" id="3.40.30.10">
    <property type="entry name" value="Glutaredoxin"/>
    <property type="match status" value="1"/>
</dbReference>
<protein>
    <recommendedName>
        <fullName evidence="4">Methylamine utilization protein MauE</fullName>
    </recommendedName>
</protein>
<evidence type="ECO:0000256" key="3">
    <source>
        <dbReference type="ARBA" id="ARBA00004856"/>
    </source>
</evidence>
<keyword evidence="12" id="KW-1185">Reference proteome</keyword>